<dbReference type="AlphaFoldDB" id="A0AAD7X6Z6"/>
<sequence length="339" mass="38318">MPYKSPSTFSTLALNSLGKSLGIYQEYLYSRRLRIGIGGDRYQGCYCVALSGGYEDDIDKGYTFMYTGCGGRDKEDGEKPREGPQTCDQSWDHPDNMALKVSSQTKKPVRVVRGHRLRSEFAPVRGYRYDGLYVVESAWMDVGKSGFQVCRFLLKVCNLARLYTSAHVSPQALIQRLPGQPPLPRRHETLRLDLSQWERPIHFGNDRGPYAEPTSRYNAESCSESDSGSESESDEERRVFRRREYRRATPMATRNVPLIRRPRDYYGAEVSSRRRSASPPPRRQRQPSPIPPTTNIQAAERRLGAQLPSAPPQASAQAPQVDVLALAAEMKRSRYGYAG</sequence>
<dbReference type="Gene3D" id="2.30.280.10">
    <property type="entry name" value="SRA-YDG"/>
    <property type="match status" value="1"/>
</dbReference>
<protein>
    <recommendedName>
        <fullName evidence="4">YDG domain-containing protein</fullName>
    </recommendedName>
</protein>
<feature type="region of interest" description="Disordered" evidence="3">
    <location>
        <begin position="203"/>
        <end position="319"/>
    </location>
</feature>
<dbReference type="Pfam" id="PF02182">
    <property type="entry name" value="SAD_SRA"/>
    <property type="match status" value="1"/>
</dbReference>
<evidence type="ECO:0000313" key="5">
    <source>
        <dbReference type="EMBL" id="KAJ8473341.1"/>
    </source>
</evidence>
<feature type="compositionally biased region" description="Low complexity" evidence="3">
    <location>
        <begin position="305"/>
        <end position="319"/>
    </location>
</feature>
<organism evidence="5 6">
    <name type="scientific">Trametes cubensis</name>
    <dbReference type="NCBI Taxonomy" id="1111947"/>
    <lineage>
        <taxon>Eukaryota</taxon>
        <taxon>Fungi</taxon>
        <taxon>Dikarya</taxon>
        <taxon>Basidiomycota</taxon>
        <taxon>Agaricomycotina</taxon>
        <taxon>Agaricomycetes</taxon>
        <taxon>Polyporales</taxon>
        <taxon>Polyporaceae</taxon>
        <taxon>Trametes</taxon>
    </lineage>
</organism>
<evidence type="ECO:0000313" key="6">
    <source>
        <dbReference type="Proteomes" id="UP001215151"/>
    </source>
</evidence>
<dbReference type="SMART" id="SM00466">
    <property type="entry name" value="SRA"/>
    <property type="match status" value="1"/>
</dbReference>
<evidence type="ECO:0000259" key="4">
    <source>
        <dbReference type="PROSITE" id="PS51015"/>
    </source>
</evidence>
<dbReference type="GO" id="GO:0044027">
    <property type="term" value="P:negative regulation of gene expression via chromosomal CpG island methylation"/>
    <property type="evidence" value="ECO:0007669"/>
    <property type="project" value="TreeGrafter"/>
</dbReference>
<keyword evidence="6" id="KW-1185">Reference proteome</keyword>
<reference evidence="5" key="1">
    <citation type="submission" date="2022-11" db="EMBL/GenBank/DDBJ databases">
        <title>Genome Sequence of Cubamyces cubensis.</title>
        <authorList>
            <person name="Buettner E."/>
        </authorList>
    </citation>
    <scope>NUCLEOTIDE SEQUENCE</scope>
    <source>
        <strain evidence="5">MPL-01</strain>
    </source>
</reference>
<evidence type="ECO:0000256" key="1">
    <source>
        <dbReference type="ARBA" id="ARBA00023242"/>
    </source>
</evidence>
<dbReference type="GO" id="GO:0005634">
    <property type="term" value="C:nucleus"/>
    <property type="evidence" value="ECO:0007669"/>
    <property type="project" value="UniProtKB-SubCell"/>
</dbReference>
<proteinExistence type="predicted"/>
<dbReference type="InterPro" id="IPR045134">
    <property type="entry name" value="UHRF1/2-like"/>
</dbReference>
<evidence type="ECO:0000256" key="2">
    <source>
        <dbReference type="PROSITE-ProRule" id="PRU00358"/>
    </source>
</evidence>
<dbReference type="InterPro" id="IPR036987">
    <property type="entry name" value="SRA-YDG_sf"/>
</dbReference>
<name>A0AAD7X6Z6_9APHY</name>
<dbReference type="GO" id="GO:0061630">
    <property type="term" value="F:ubiquitin protein ligase activity"/>
    <property type="evidence" value="ECO:0007669"/>
    <property type="project" value="TreeGrafter"/>
</dbReference>
<dbReference type="PROSITE" id="PS51015">
    <property type="entry name" value="YDG"/>
    <property type="match status" value="1"/>
</dbReference>
<comment type="caution">
    <text evidence="5">The sequence shown here is derived from an EMBL/GenBank/DDBJ whole genome shotgun (WGS) entry which is preliminary data.</text>
</comment>
<dbReference type="InterPro" id="IPR015947">
    <property type="entry name" value="PUA-like_sf"/>
</dbReference>
<dbReference type="EMBL" id="JAPEVG010000226">
    <property type="protein sequence ID" value="KAJ8473341.1"/>
    <property type="molecule type" value="Genomic_DNA"/>
</dbReference>
<accession>A0AAD7X6Z6</accession>
<dbReference type="GO" id="GO:0016567">
    <property type="term" value="P:protein ubiquitination"/>
    <property type="evidence" value="ECO:0007669"/>
    <property type="project" value="TreeGrafter"/>
</dbReference>
<dbReference type="PANTHER" id="PTHR14140:SF27">
    <property type="entry name" value="OS04G0289800 PROTEIN"/>
    <property type="match status" value="1"/>
</dbReference>
<keyword evidence="1 2" id="KW-0539">Nucleus</keyword>
<gene>
    <name evidence="5" type="ORF">ONZ51_g7928</name>
</gene>
<dbReference type="Proteomes" id="UP001215151">
    <property type="component" value="Unassembled WGS sequence"/>
</dbReference>
<evidence type="ECO:0000256" key="3">
    <source>
        <dbReference type="SAM" id="MobiDB-lite"/>
    </source>
</evidence>
<feature type="domain" description="YDG" evidence="4">
    <location>
        <begin position="7"/>
        <end position="156"/>
    </location>
</feature>
<dbReference type="InterPro" id="IPR003105">
    <property type="entry name" value="SRA_YDG"/>
</dbReference>
<dbReference type="SUPFAM" id="SSF88697">
    <property type="entry name" value="PUA domain-like"/>
    <property type="match status" value="1"/>
</dbReference>
<dbReference type="PANTHER" id="PTHR14140">
    <property type="entry name" value="E3 UBIQUITIN-PROTEIN LIGASE UHRF-RELATED"/>
    <property type="match status" value="1"/>
</dbReference>
<comment type="subcellular location">
    <subcellularLocation>
        <location evidence="2">Nucleus</location>
    </subcellularLocation>
</comment>